<dbReference type="InterPro" id="IPR020631">
    <property type="entry name" value="THF_DH/CycHdrlase_NAD-bd_dom"/>
</dbReference>
<comment type="caution">
    <text evidence="5">The sequence shown here is derived from an EMBL/GenBank/DDBJ whole genome shotgun (WGS) entry which is preliminary data.</text>
</comment>
<dbReference type="PANTHER" id="PTHR48099:SF5">
    <property type="entry name" value="C-1-TETRAHYDROFOLATE SYNTHASE, CYTOPLASMIC"/>
    <property type="match status" value="1"/>
</dbReference>
<proteinExistence type="predicted"/>
<protein>
    <recommendedName>
        <fullName evidence="1">methenyltetrahydrofolate cyclohydrolase</fullName>
        <ecNumber evidence="1">3.5.4.9</ecNumber>
    </recommendedName>
</protein>
<evidence type="ECO:0000256" key="3">
    <source>
        <dbReference type="ARBA" id="ARBA00023002"/>
    </source>
</evidence>
<gene>
    <name evidence="5" type="primary">folD_46</name>
    <name evidence="5" type="ORF">SDC9_138778</name>
</gene>
<evidence type="ECO:0000256" key="1">
    <source>
        <dbReference type="ARBA" id="ARBA00012776"/>
    </source>
</evidence>
<dbReference type="InterPro" id="IPR000672">
    <property type="entry name" value="THF_DH/CycHdrlase"/>
</dbReference>
<evidence type="ECO:0000256" key="2">
    <source>
        <dbReference type="ARBA" id="ARBA00022801"/>
    </source>
</evidence>
<keyword evidence="2" id="KW-0378">Hydrolase</keyword>
<evidence type="ECO:0000259" key="4">
    <source>
        <dbReference type="Pfam" id="PF02882"/>
    </source>
</evidence>
<dbReference type="Gene3D" id="3.40.50.720">
    <property type="entry name" value="NAD(P)-binding Rossmann-like Domain"/>
    <property type="match status" value="2"/>
</dbReference>
<dbReference type="Pfam" id="PF02882">
    <property type="entry name" value="THF_DHG_CYH_C"/>
    <property type="match status" value="1"/>
</dbReference>
<dbReference type="InterPro" id="IPR036291">
    <property type="entry name" value="NAD(P)-bd_dom_sf"/>
</dbReference>
<dbReference type="GO" id="GO:0005829">
    <property type="term" value="C:cytosol"/>
    <property type="evidence" value="ECO:0007669"/>
    <property type="project" value="TreeGrafter"/>
</dbReference>
<name>A0A645DQP1_9ZZZZ</name>
<sequence length="220" mass="24714">MEKIATKNNQGVNKDVDGLHPQTLAAIEAGTWRDQGMLLPATVRAVLSTFKWYRENQQADFCPSCERVLILGRSDLLGRPLYYQLRNEQTGRFPCRIREAWQNNDPMLDQSHSAEFRQEKLKKCEVKLFGKKQLNEYIEQKKSLKDFSLIIAATGQRNLIQPAMIADGVMLIDVGEPAPDIDPDCAIKASFLTPVPGGIGPMTVQSLMANALNLLEQEQK</sequence>
<keyword evidence="3" id="KW-0560">Oxidoreductase</keyword>
<dbReference type="Gene3D" id="3.40.50.10860">
    <property type="entry name" value="Leucine Dehydrogenase, chain A, domain 1"/>
    <property type="match status" value="2"/>
</dbReference>
<evidence type="ECO:0000313" key="5">
    <source>
        <dbReference type="EMBL" id="MPM91647.1"/>
    </source>
</evidence>
<organism evidence="5">
    <name type="scientific">bioreactor metagenome</name>
    <dbReference type="NCBI Taxonomy" id="1076179"/>
    <lineage>
        <taxon>unclassified sequences</taxon>
        <taxon>metagenomes</taxon>
        <taxon>ecological metagenomes</taxon>
    </lineage>
</organism>
<accession>A0A645DQP1</accession>
<dbReference type="EMBL" id="VSSQ01038678">
    <property type="protein sequence ID" value="MPM91647.1"/>
    <property type="molecule type" value="Genomic_DNA"/>
</dbReference>
<dbReference type="EC" id="3.5.4.9" evidence="1"/>
<dbReference type="AlphaFoldDB" id="A0A645DQP1"/>
<dbReference type="PRINTS" id="PR00085">
    <property type="entry name" value="THFDHDRGNASE"/>
</dbReference>
<dbReference type="PANTHER" id="PTHR48099">
    <property type="entry name" value="C-1-TETRAHYDROFOLATE SYNTHASE, CYTOPLASMIC-RELATED"/>
    <property type="match status" value="1"/>
</dbReference>
<reference evidence="5" key="1">
    <citation type="submission" date="2019-08" db="EMBL/GenBank/DDBJ databases">
        <authorList>
            <person name="Kucharzyk K."/>
            <person name="Murdoch R.W."/>
            <person name="Higgins S."/>
            <person name="Loffler F."/>
        </authorList>
    </citation>
    <scope>NUCLEOTIDE SEQUENCE</scope>
</reference>
<dbReference type="GO" id="GO:0004477">
    <property type="term" value="F:methenyltetrahydrofolate cyclohydrolase activity"/>
    <property type="evidence" value="ECO:0007669"/>
    <property type="project" value="UniProtKB-EC"/>
</dbReference>
<dbReference type="GO" id="GO:0035999">
    <property type="term" value="P:tetrahydrofolate interconversion"/>
    <property type="evidence" value="ECO:0007669"/>
    <property type="project" value="TreeGrafter"/>
</dbReference>
<dbReference type="GO" id="GO:0004488">
    <property type="term" value="F:methylenetetrahydrofolate dehydrogenase (NADP+) activity"/>
    <property type="evidence" value="ECO:0007669"/>
    <property type="project" value="InterPro"/>
</dbReference>
<dbReference type="PROSITE" id="PS00767">
    <property type="entry name" value="THF_DHG_CYH_2"/>
    <property type="match status" value="1"/>
</dbReference>
<dbReference type="SUPFAM" id="SSF51735">
    <property type="entry name" value="NAD(P)-binding Rossmann-fold domains"/>
    <property type="match status" value="1"/>
</dbReference>
<dbReference type="InterPro" id="IPR020867">
    <property type="entry name" value="THF_DH/CycHdrlase_CS"/>
</dbReference>
<feature type="domain" description="Tetrahydrofolate dehydrogenase/cyclohydrolase NAD(P)-binding" evidence="4">
    <location>
        <begin position="141"/>
        <end position="217"/>
    </location>
</feature>